<dbReference type="InterPro" id="IPR010982">
    <property type="entry name" value="Lambda_DNA-bd_dom_sf"/>
</dbReference>
<dbReference type="InterPro" id="IPR001387">
    <property type="entry name" value="Cro/C1-type_HTH"/>
</dbReference>
<dbReference type="Gene3D" id="1.10.260.40">
    <property type="entry name" value="lambda repressor-like DNA-binding domains"/>
    <property type="match status" value="1"/>
</dbReference>
<sequence>MEFKDRLKEYRISLGITLKNEMAKRLGIARTLYSMLENGTREPSKDVLEKLFIDSDKPSEYWTYGITDIKEYLSIREEFKCSRDAFEQLSELGEIEAGKEFSVEAKEILAAAAFADAMHLLEKKQSLKSIDIKGDK</sequence>
<proteinExistence type="predicted"/>
<dbReference type="AlphaFoldDB" id="A0A401UU66"/>
<feature type="domain" description="HTH cro/C1-type" evidence="1">
    <location>
        <begin position="7"/>
        <end position="51"/>
    </location>
</feature>
<gene>
    <name evidence="2" type="ORF">Ctaglu_46690</name>
</gene>
<dbReference type="RefSeq" id="WP_125006237.1">
    <property type="nucleotide sequence ID" value="NZ_BHYK01000053.1"/>
</dbReference>
<dbReference type="Proteomes" id="UP000287872">
    <property type="component" value="Unassembled WGS sequence"/>
</dbReference>
<reference evidence="2 3" key="1">
    <citation type="submission" date="2018-11" db="EMBL/GenBank/DDBJ databases">
        <title>Genome sequencing and assembly of Clostridium tagluense strain A121.</title>
        <authorList>
            <person name="Murakami T."/>
            <person name="Segawa T."/>
            <person name="Shcherbakova V.A."/>
            <person name="Mori H."/>
            <person name="Yoshimura Y."/>
        </authorList>
    </citation>
    <scope>NUCLEOTIDE SEQUENCE [LARGE SCALE GENOMIC DNA]</scope>
    <source>
        <strain evidence="2 3">A121</strain>
    </source>
</reference>
<evidence type="ECO:0000259" key="1">
    <source>
        <dbReference type="PROSITE" id="PS50943"/>
    </source>
</evidence>
<evidence type="ECO:0000313" key="3">
    <source>
        <dbReference type="Proteomes" id="UP000287872"/>
    </source>
</evidence>
<dbReference type="SMART" id="SM00530">
    <property type="entry name" value="HTH_XRE"/>
    <property type="match status" value="1"/>
</dbReference>
<accession>A0A401UU66</accession>
<evidence type="ECO:0000313" key="2">
    <source>
        <dbReference type="EMBL" id="GCD13046.1"/>
    </source>
</evidence>
<dbReference type="EMBL" id="BHYK01000053">
    <property type="protein sequence ID" value="GCD13046.1"/>
    <property type="molecule type" value="Genomic_DNA"/>
</dbReference>
<comment type="caution">
    <text evidence="2">The sequence shown here is derived from an EMBL/GenBank/DDBJ whole genome shotgun (WGS) entry which is preliminary data.</text>
</comment>
<protein>
    <recommendedName>
        <fullName evidence="1">HTH cro/C1-type domain-containing protein</fullName>
    </recommendedName>
</protein>
<dbReference type="Pfam" id="PF01381">
    <property type="entry name" value="HTH_3"/>
    <property type="match status" value="1"/>
</dbReference>
<dbReference type="PROSITE" id="PS50943">
    <property type="entry name" value="HTH_CROC1"/>
    <property type="match status" value="1"/>
</dbReference>
<dbReference type="SUPFAM" id="SSF47413">
    <property type="entry name" value="lambda repressor-like DNA-binding domains"/>
    <property type="match status" value="1"/>
</dbReference>
<name>A0A401UU66_9CLOT</name>
<dbReference type="CDD" id="cd00093">
    <property type="entry name" value="HTH_XRE"/>
    <property type="match status" value="1"/>
</dbReference>
<organism evidence="2 3">
    <name type="scientific">Clostridium tagluense</name>
    <dbReference type="NCBI Taxonomy" id="360422"/>
    <lineage>
        <taxon>Bacteria</taxon>
        <taxon>Bacillati</taxon>
        <taxon>Bacillota</taxon>
        <taxon>Clostridia</taxon>
        <taxon>Eubacteriales</taxon>
        <taxon>Clostridiaceae</taxon>
        <taxon>Clostridium</taxon>
    </lineage>
</organism>
<dbReference type="OrthoDB" id="1906417at2"/>
<dbReference type="GO" id="GO:0003677">
    <property type="term" value="F:DNA binding"/>
    <property type="evidence" value="ECO:0007669"/>
    <property type="project" value="InterPro"/>
</dbReference>
<keyword evidence="3" id="KW-1185">Reference proteome</keyword>